<gene>
    <name evidence="2" type="ORF">WUBG_14786</name>
</gene>
<protein>
    <recommendedName>
        <fullName evidence="4">Neurotransmitter-gated ion-channel transmembrane domain-containing protein</fullName>
    </recommendedName>
</protein>
<name>J9EFW7_WUCBA</name>
<evidence type="ECO:0000256" key="1">
    <source>
        <dbReference type="SAM" id="Phobius"/>
    </source>
</evidence>
<sequence>DIREKTDDVIEEKRIANEWRFAAIVVDRIGLILFTIVIAITSLTIAIRAPYLVA</sequence>
<feature type="transmembrane region" description="Helical" evidence="1">
    <location>
        <begin position="21"/>
        <end position="47"/>
    </location>
</feature>
<keyword evidence="1" id="KW-0472">Membrane</keyword>
<dbReference type="InterPro" id="IPR036719">
    <property type="entry name" value="Neuro-gated_channel_TM_sf"/>
</dbReference>
<dbReference type="Gene3D" id="1.20.58.390">
    <property type="entry name" value="Neurotransmitter-gated ion-channel transmembrane domain"/>
    <property type="match status" value="1"/>
</dbReference>
<organism evidence="2 3">
    <name type="scientific">Wuchereria bancrofti</name>
    <dbReference type="NCBI Taxonomy" id="6293"/>
    <lineage>
        <taxon>Eukaryota</taxon>
        <taxon>Metazoa</taxon>
        <taxon>Ecdysozoa</taxon>
        <taxon>Nematoda</taxon>
        <taxon>Chromadorea</taxon>
        <taxon>Rhabditida</taxon>
        <taxon>Spirurina</taxon>
        <taxon>Spiruromorpha</taxon>
        <taxon>Filarioidea</taxon>
        <taxon>Onchocercidae</taxon>
        <taxon>Wuchereria</taxon>
    </lineage>
</organism>
<dbReference type="Proteomes" id="UP000004810">
    <property type="component" value="Unassembled WGS sequence"/>
</dbReference>
<keyword evidence="1" id="KW-1133">Transmembrane helix</keyword>
<dbReference type="SUPFAM" id="SSF90112">
    <property type="entry name" value="Neurotransmitter-gated ion-channel transmembrane pore"/>
    <property type="match status" value="1"/>
</dbReference>
<reference evidence="3" key="1">
    <citation type="submission" date="2012-08" db="EMBL/GenBank/DDBJ databases">
        <title>The Genome Sequence of Wuchereria bancrofti.</title>
        <authorList>
            <person name="Nutman T.B."/>
            <person name="Fink D.L."/>
            <person name="Russ C."/>
            <person name="Young S."/>
            <person name="Zeng Q."/>
            <person name="Koehrsen M."/>
            <person name="Alvarado L."/>
            <person name="Berlin A."/>
            <person name="Chapman S.B."/>
            <person name="Chen Z."/>
            <person name="Freedman E."/>
            <person name="Gellesch M."/>
            <person name="Goldberg J."/>
            <person name="Griggs A."/>
            <person name="Gujja S."/>
            <person name="Heilman E.R."/>
            <person name="Heiman D."/>
            <person name="Hepburn T."/>
            <person name="Howarth C."/>
            <person name="Jen D."/>
            <person name="Larson L."/>
            <person name="Lewis B."/>
            <person name="Mehta T."/>
            <person name="Park D."/>
            <person name="Pearson M."/>
            <person name="Roberts A."/>
            <person name="Saif S."/>
            <person name="Shea T."/>
            <person name="Shenoy N."/>
            <person name="Sisk P."/>
            <person name="Stolte C."/>
            <person name="Sykes S."/>
            <person name="Walk T."/>
            <person name="White J."/>
            <person name="Yandava C."/>
            <person name="Haas B."/>
            <person name="Henn M.R."/>
            <person name="Nusbaum C."/>
            <person name="Birren B."/>
        </authorList>
    </citation>
    <scope>NUCLEOTIDE SEQUENCE [LARGE SCALE GENOMIC DNA]</scope>
    <source>
        <strain evidence="3">NA</strain>
    </source>
</reference>
<evidence type="ECO:0000313" key="3">
    <source>
        <dbReference type="Proteomes" id="UP000004810"/>
    </source>
</evidence>
<dbReference type="AlphaFoldDB" id="J9EFW7"/>
<dbReference type="InterPro" id="IPR038050">
    <property type="entry name" value="Neuro_actylchol_rec"/>
</dbReference>
<accession>J9EFW7</accession>
<dbReference type="EMBL" id="ADBV01012474">
    <property type="protein sequence ID" value="EJW74309.1"/>
    <property type="molecule type" value="Genomic_DNA"/>
</dbReference>
<evidence type="ECO:0000313" key="2">
    <source>
        <dbReference type="EMBL" id="EJW74309.1"/>
    </source>
</evidence>
<dbReference type="GO" id="GO:0016020">
    <property type="term" value="C:membrane"/>
    <property type="evidence" value="ECO:0007669"/>
    <property type="project" value="InterPro"/>
</dbReference>
<proteinExistence type="predicted"/>
<evidence type="ECO:0008006" key="4">
    <source>
        <dbReference type="Google" id="ProtNLM"/>
    </source>
</evidence>
<dbReference type="GO" id="GO:0006811">
    <property type="term" value="P:monoatomic ion transport"/>
    <property type="evidence" value="ECO:0007669"/>
    <property type="project" value="InterPro"/>
</dbReference>
<feature type="non-terminal residue" evidence="2">
    <location>
        <position position="1"/>
    </location>
</feature>
<comment type="caution">
    <text evidence="2">The sequence shown here is derived from an EMBL/GenBank/DDBJ whole genome shotgun (WGS) entry which is preliminary data.</text>
</comment>
<keyword evidence="1" id="KW-0812">Transmembrane</keyword>